<reference evidence="5 6" key="1">
    <citation type="journal article" date="2015" name="Nature">
        <title>rRNA introns, odd ribosomes, and small enigmatic genomes across a large radiation of phyla.</title>
        <authorList>
            <person name="Brown C.T."/>
            <person name="Hug L.A."/>
            <person name="Thomas B.C."/>
            <person name="Sharon I."/>
            <person name="Castelle C.J."/>
            <person name="Singh A."/>
            <person name="Wilkins M.J."/>
            <person name="Williams K.H."/>
            <person name="Banfield J.F."/>
        </authorList>
    </citation>
    <scope>NUCLEOTIDE SEQUENCE [LARGE SCALE GENOMIC DNA]</scope>
</reference>
<evidence type="ECO:0000259" key="4">
    <source>
        <dbReference type="Pfam" id="PF00535"/>
    </source>
</evidence>
<dbReference type="PANTHER" id="PTHR43179">
    <property type="entry name" value="RHAMNOSYLTRANSFERASE WBBL"/>
    <property type="match status" value="1"/>
</dbReference>
<evidence type="ECO:0000256" key="3">
    <source>
        <dbReference type="ARBA" id="ARBA00022679"/>
    </source>
</evidence>
<comment type="similarity">
    <text evidence="1">Belongs to the glycosyltransferase 2 family.</text>
</comment>
<dbReference type="Gene3D" id="3.90.550.10">
    <property type="entry name" value="Spore Coat Polysaccharide Biosynthesis Protein SpsA, Chain A"/>
    <property type="match status" value="1"/>
</dbReference>
<gene>
    <name evidence="5" type="ORF">US90_C0003G0003</name>
</gene>
<dbReference type="Pfam" id="PF13692">
    <property type="entry name" value="Glyco_trans_1_4"/>
    <property type="match status" value="1"/>
</dbReference>
<proteinExistence type="inferred from homology"/>
<dbReference type="AlphaFoldDB" id="A0A0G0K7B3"/>
<sequence length="677" mass="78400">MRLNNSIFEKFRVPHKLTKLIKDTIPLSTRKKVKSYFGKFLVPATEIIPIEISKEWSNNNTSKADILIFSVISWDLRFQRPQQLAQEFAKAGHRVFYIEHEFLSYSNSKSKFAPIQVTKKGSNIYQITISASRELFIYQENPSPVDKNTILSSIRNLINQANIINPIAKIDHPFWAFITDKLAMPIIYDCMDNHLGFSDSGKDIAKLEKELIKKANQIVTTSKYLTNKVSSPNKTTLIANAADYSHFHNKTNTIPKELKNIPHPIIGYYGAISHWFDVPLLKKALYDHPDKSFVLIGKLENKEVENLNFKNLYLLGEKLYQELPNYLHQFDLTLIPFLLTPLIKATNPVKIFEYFAAGKPVVSTKLPELYPFSKEIFFANQENISRQITKALLDKNKTSKYKIAHNNTWHHRYQSFKEIIDSFFPKVSIIILSYQHPDLLKKTIDSVIERSFYPNLEIIIVDNNSNQETINLLNLYKKSQNVKLIFNKENYGFAKGNNIGLKIATGEYLVLLNNDVIVTPGWISHLLFHVQKPNVGLVGAITNSIGNEALVHIEYDYNNQKDLESSARNYTTSHWGETLEVNNIAAFCWIMSNKTYQAIGDLDERFERGMFEDDDFCKRIKKNKLKTLIADDVFVHHFGGSSFKEISPPDYKNLFEENKKKFESKWHQKWIPHQYRK</sequence>
<keyword evidence="2" id="KW-0328">Glycosyltransferase</keyword>
<dbReference type="SUPFAM" id="SSF53756">
    <property type="entry name" value="UDP-Glycosyltransferase/glycogen phosphorylase"/>
    <property type="match status" value="1"/>
</dbReference>
<dbReference type="InterPro" id="IPR001173">
    <property type="entry name" value="Glyco_trans_2-like"/>
</dbReference>
<name>A0A0G0K7B3_9BACT</name>
<dbReference type="STRING" id="1618490.US90_C0003G0003"/>
<dbReference type="Pfam" id="PF00535">
    <property type="entry name" value="Glycos_transf_2"/>
    <property type="match status" value="1"/>
</dbReference>
<feature type="domain" description="Glycosyltransferase 2-like" evidence="4">
    <location>
        <begin position="428"/>
        <end position="563"/>
    </location>
</feature>
<evidence type="ECO:0000256" key="2">
    <source>
        <dbReference type="ARBA" id="ARBA00022676"/>
    </source>
</evidence>
<keyword evidence="3 5" id="KW-0808">Transferase</keyword>
<dbReference type="SUPFAM" id="SSF53448">
    <property type="entry name" value="Nucleotide-diphospho-sugar transferases"/>
    <property type="match status" value="1"/>
</dbReference>
<dbReference type="EMBL" id="LBUT01000003">
    <property type="protein sequence ID" value="KKQ71360.1"/>
    <property type="molecule type" value="Genomic_DNA"/>
</dbReference>
<dbReference type="PANTHER" id="PTHR43179:SF12">
    <property type="entry name" value="GALACTOFURANOSYLTRANSFERASE GLFT2"/>
    <property type="match status" value="1"/>
</dbReference>
<dbReference type="InterPro" id="IPR029044">
    <property type="entry name" value="Nucleotide-diphossugar_trans"/>
</dbReference>
<dbReference type="Gene3D" id="3.40.50.2000">
    <property type="entry name" value="Glycogen Phosphorylase B"/>
    <property type="match status" value="2"/>
</dbReference>
<dbReference type="CDD" id="cd04186">
    <property type="entry name" value="GT_2_like_c"/>
    <property type="match status" value="1"/>
</dbReference>
<organism evidence="5 6">
    <name type="scientific">Candidatus Shapirobacteria bacterium GW2011_GWE2_38_30</name>
    <dbReference type="NCBI Taxonomy" id="1618490"/>
    <lineage>
        <taxon>Bacteria</taxon>
        <taxon>Candidatus Shapironibacteriota</taxon>
    </lineage>
</organism>
<accession>A0A0G0K7B3</accession>
<protein>
    <submittedName>
        <fullName evidence="5">Glycosyl transferase family 2</fullName>
    </submittedName>
</protein>
<comment type="caution">
    <text evidence="5">The sequence shown here is derived from an EMBL/GenBank/DDBJ whole genome shotgun (WGS) entry which is preliminary data.</text>
</comment>
<evidence type="ECO:0000256" key="1">
    <source>
        <dbReference type="ARBA" id="ARBA00006739"/>
    </source>
</evidence>
<evidence type="ECO:0000313" key="5">
    <source>
        <dbReference type="EMBL" id="KKQ71360.1"/>
    </source>
</evidence>
<dbReference type="GO" id="GO:0016757">
    <property type="term" value="F:glycosyltransferase activity"/>
    <property type="evidence" value="ECO:0007669"/>
    <property type="project" value="UniProtKB-KW"/>
</dbReference>
<dbReference type="Proteomes" id="UP000034406">
    <property type="component" value="Unassembled WGS sequence"/>
</dbReference>
<evidence type="ECO:0000313" key="6">
    <source>
        <dbReference type="Proteomes" id="UP000034406"/>
    </source>
</evidence>